<evidence type="ECO:0000256" key="12">
    <source>
        <dbReference type="SAM" id="SignalP"/>
    </source>
</evidence>
<keyword evidence="8 15" id="KW-0675">Receptor</keyword>
<evidence type="ECO:0000313" key="15">
    <source>
        <dbReference type="EMBL" id="MSN96781.1"/>
    </source>
</evidence>
<accession>A0A6L5WM83</accession>
<evidence type="ECO:0000256" key="10">
    <source>
        <dbReference type="PROSITE-ProRule" id="PRU01360"/>
    </source>
</evidence>
<dbReference type="Gene3D" id="2.40.170.20">
    <property type="entry name" value="TonB-dependent receptor, beta-barrel domain"/>
    <property type="match status" value="1"/>
</dbReference>
<dbReference type="InterPro" id="IPR000531">
    <property type="entry name" value="Beta-barrel_TonB"/>
</dbReference>
<dbReference type="GO" id="GO:0044718">
    <property type="term" value="P:siderophore transmembrane transport"/>
    <property type="evidence" value="ECO:0007669"/>
    <property type="project" value="TreeGrafter"/>
</dbReference>
<dbReference type="SUPFAM" id="SSF56935">
    <property type="entry name" value="Porins"/>
    <property type="match status" value="1"/>
</dbReference>
<dbReference type="AlphaFoldDB" id="A0A6L5WM83"/>
<feature type="signal peptide" evidence="12">
    <location>
        <begin position="1"/>
        <end position="23"/>
    </location>
</feature>
<evidence type="ECO:0000256" key="2">
    <source>
        <dbReference type="ARBA" id="ARBA00022448"/>
    </source>
</evidence>
<dbReference type="InterPro" id="IPR012910">
    <property type="entry name" value="Plug_dom"/>
</dbReference>
<evidence type="ECO:0000256" key="6">
    <source>
        <dbReference type="ARBA" id="ARBA00023077"/>
    </source>
</evidence>
<protein>
    <submittedName>
        <fullName evidence="15">TonB-dependent hemoglobin/transferrin/lactoferrin family receptor</fullName>
    </submittedName>
</protein>
<dbReference type="Gene3D" id="2.170.130.10">
    <property type="entry name" value="TonB-dependent receptor, plug domain"/>
    <property type="match status" value="1"/>
</dbReference>
<feature type="domain" description="TonB-dependent receptor-like beta-barrel" evidence="13">
    <location>
        <begin position="258"/>
        <end position="731"/>
    </location>
</feature>
<dbReference type="PROSITE" id="PS01156">
    <property type="entry name" value="TONB_DEPENDENT_REC_2"/>
    <property type="match status" value="1"/>
</dbReference>
<reference evidence="15 16" key="1">
    <citation type="submission" date="2019-09" db="EMBL/GenBank/DDBJ databases">
        <authorList>
            <person name="Silva M."/>
            <person name="Pereira G."/>
            <person name="Lopes-Da-Costa L."/>
            <person name="Silva E."/>
        </authorList>
    </citation>
    <scope>NUCLEOTIDE SEQUENCE [LARGE SCALE GENOMIC DNA]</scope>
    <source>
        <strain evidence="15 16">FMV-PI01</strain>
    </source>
</reference>
<proteinExistence type="inferred from homology"/>
<keyword evidence="5 12" id="KW-0732">Signal</keyword>
<dbReference type="InterPro" id="IPR036942">
    <property type="entry name" value="Beta-barrel_TonB_sf"/>
</dbReference>
<evidence type="ECO:0000256" key="11">
    <source>
        <dbReference type="RuleBase" id="RU003357"/>
    </source>
</evidence>
<gene>
    <name evidence="15" type="ORF">F1B92_06335</name>
</gene>
<dbReference type="PANTHER" id="PTHR30069">
    <property type="entry name" value="TONB-DEPENDENT OUTER MEMBRANE RECEPTOR"/>
    <property type="match status" value="1"/>
</dbReference>
<dbReference type="NCBIfam" id="TIGR01786">
    <property type="entry name" value="TonB-hemlactrns"/>
    <property type="match status" value="1"/>
</dbReference>
<comment type="subcellular location">
    <subcellularLocation>
        <location evidence="1 10">Cell outer membrane</location>
        <topology evidence="1 10">Multi-pass membrane protein</topology>
    </subcellularLocation>
</comment>
<dbReference type="InterPro" id="IPR010917">
    <property type="entry name" value="TonB_rcpt_CS"/>
</dbReference>
<keyword evidence="16" id="KW-1185">Reference proteome</keyword>
<keyword evidence="7 10" id="KW-0472">Membrane</keyword>
<evidence type="ECO:0000256" key="1">
    <source>
        <dbReference type="ARBA" id="ARBA00004571"/>
    </source>
</evidence>
<organism evidence="15 16">
    <name type="scientific">Campylobacter portucalensis</name>
    <dbReference type="NCBI Taxonomy" id="2608384"/>
    <lineage>
        <taxon>Bacteria</taxon>
        <taxon>Pseudomonadati</taxon>
        <taxon>Campylobacterota</taxon>
        <taxon>Epsilonproteobacteria</taxon>
        <taxon>Campylobacterales</taxon>
        <taxon>Campylobacteraceae</taxon>
        <taxon>Campylobacter</taxon>
    </lineage>
</organism>
<comment type="caution">
    <text evidence="15">The sequence shown here is derived from an EMBL/GenBank/DDBJ whole genome shotgun (WGS) entry which is preliminary data.</text>
</comment>
<keyword evidence="9 10" id="KW-0998">Cell outer membrane</keyword>
<keyword evidence="2 10" id="KW-0813">Transport</keyword>
<dbReference type="Pfam" id="PF07715">
    <property type="entry name" value="Plug"/>
    <property type="match status" value="1"/>
</dbReference>
<keyword evidence="3 10" id="KW-1134">Transmembrane beta strand</keyword>
<evidence type="ECO:0000313" key="16">
    <source>
        <dbReference type="Proteomes" id="UP000476338"/>
    </source>
</evidence>
<sequence>MRFNKGVFLRKLSLVLILNLAYADEIMLDEVVVTERIENAQKEISSSKISSSHINDQKDLVKKYVGVGSVDGGRSGSNGFAMRGVDRNRISIKVDGVEASQSFNPTFFQKQGRISGSRSLVELENLSYLKIDQGSNSLESGNGALGGVVFMKTKSADDFIGDGKNFGFYSKTGYASKNREFKQVLGAGFKAKGFEGLAQYTKRRGHETKTWYGYDETFILQNREIADKFNEAIDNGVHNKFSRLVGYTRIYPDPLIYNSNAYLFKLGYRFNDNHFINFSYDRKSIKNDIKNYSTHASVSNKFQKDTTPYKRVSAVYEYSNRGGGIENLKLQLAKQEVKQNYQSDTLELYHNSGKIPHVKEISQNTQTTSQINLKVNTTDLKFFNTYHSFYGGVGYYKNKFINDSFYGDNYGSSYKYTLTKPIHTNSFYFYLGDYAQLSDDLSLNFGLRYDRQKVSPKSSHLPNYSKKFDFPGLKKTSSVAFSYLFEINYELIENLNLGYKFSSGFKFPSIQEAYITDLTSFGTPHLANPDLKKETSQNNEISLNFENDNFAFDLTAFYTRYKNYIELGEIISYEMIKKRDWKNGGYKFEKKENKAFQYQNSSSATIKGFEINSILRGEMLNLDGFFVNLKLAYQTGKKSDGTSLMAIEPLTALFGVGYENPKFSILLDARYQKAKSKNDTKYKLVDNSGNLKKAAKIKTYPYLSNSYVVWDLTTSWNISENFKVNFGVFNIFDKKYTTWDTIRESKENGTLTITTADNGNVLGWERLTSPGRNFSASFEIKF</sequence>
<dbReference type="Proteomes" id="UP000476338">
    <property type="component" value="Unassembled WGS sequence"/>
</dbReference>
<evidence type="ECO:0000256" key="8">
    <source>
        <dbReference type="ARBA" id="ARBA00023170"/>
    </source>
</evidence>
<evidence type="ECO:0000259" key="14">
    <source>
        <dbReference type="Pfam" id="PF07715"/>
    </source>
</evidence>
<dbReference type="InterPro" id="IPR037066">
    <property type="entry name" value="Plug_dom_sf"/>
</dbReference>
<keyword evidence="4 10" id="KW-0812">Transmembrane</keyword>
<evidence type="ECO:0000256" key="5">
    <source>
        <dbReference type="ARBA" id="ARBA00022729"/>
    </source>
</evidence>
<dbReference type="Pfam" id="PF00593">
    <property type="entry name" value="TonB_dep_Rec_b-barrel"/>
    <property type="match status" value="1"/>
</dbReference>
<dbReference type="EMBL" id="VWSJ01000025">
    <property type="protein sequence ID" value="MSN96781.1"/>
    <property type="molecule type" value="Genomic_DNA"/>
</dbReference>
<dbReference type="GO" id="GO:0015344">
    <property type="term" value="F:siderophore uptake transmembrane transporter activity"/>
    <property type="evidence" value="ECO:0007669"/>
    <property type="project" value="TreeGrafter"/>
</dbReference>
<dbReference type="PANTHER" id="PTHR30069:SF29">
    <property type="entry name" value="HEMOGLOBIN AND HEMOGLOBIN-HAPTOGLOBIN-BINDING PROTEIN 1-RELATED"/>
    <property type="match status" value="1"/>
</dbReference>
<dbReference type="GO" id="GO:0009279">
    <property type="term" value="C:cell outer membrane"/>
    <property type="evidence" value="ECO:0007669"/>
    <property type="project" value="UniProtKB-SubCell"/>
</dbReference>
<evidence type="ECO:0000256" key="4">
    <source>
        <dbReference type="ARBA" id="ARBA00022692"/>
    </source>
</evidence>
<evidence type="ECO:0000256" key="9">
    <source>
        <dbReference type="ARBA" id="ARBA00023237"/>
    </source>
</evidence>
<evidence type="ECO:0000259" key="13">
    <source>
        <dbReference type="Pfam" id="PF00593"/>
    </source>
</evidence>
<keyword evidence="6 11" id="KW-0798">TonB box</keyword>
<name>A0A6L5WM83_9BACT</name>
<evidence type="ECO:0000256" key="3">
    <source>
        <dbReference type="ARBA" id="ARBA00022452"/>
    </source>
</evidence>
<dbReference type="InterPro" id="IPR010949">
    <property type="entry name" value="TonB_Hb/transfer/lactofer_rcpt"/>
</dbReference>
<comment type="similarity">
    <text evidence="10 11">Belongs to the TonB-dependent receptor family.</text>
</comment>
<evidence type="ECO:0000256" key="7">
    <source>
        <dbReference type="ARBA" id="ARBA00023136"/>
    </source>
</evidence>
<dbReference type="PROSITE" id="PS52016">
    <property type="entry name" value="TONB_DEPENDENT_REC_3"/>
    <property type="match status" value="1"/>
</dbReference>
<feature type="domain" description="TonB-dependent receptor plug" evidence="14">
    <location>
        <begin position="42"/>
        <end position="148"/>
    </location>
</feature>
<dbReference type="InterPro" id="IPR039426">
    <property type="entry name" value="TonB-dep_rcpt-like"/>
</dbReference>
<feature type="chain" id="PRO_5026743556" evidence="12">
    <location>
        <begin position="24"/>
        <end position="782"/>
    </location>
</feature>
<reference evidence="15 16" key="2">
    <citation type="submission" date="2020-03" db="EMBL/GenBank/DDBJ databases">
        <title>Campylobacter portucalensis sp. nov., a new species of Campylobacter isolated from the reproductive tract of bulls.</title>
        <authorList>
            <person name="Silva M.F."/>
            <person name="Pereira G."/>
            <person name="Carneiro C."/>
            <person name="Hemphill A."/>
            <person name="Mateus L."/>
            <person name="Lopes-Da-Costa L."/>
            <person name="Silva E."/>
        </authorList>
    </citation>
    <scope>NUCLEOTIDE SEQUENCE [LARGE SCALE GENOMIC DNA]</scope>
    <source>
        <strain evidence="15 16">FMV-PI01</strain>
    </source>
</reference>